<feature type="repeat" description="TPR" evidence="3">
    <location>
        <begin position="360"/>
        <end position="393"/>
    </location>
</feature>
<evidence type="ECO:0000256" key="3">
    <source>
        <dbReference type="PROSITE-ProRule" id="PRU00339"/>
    </source>
</evidence>
<dbReference type="InterPro" id="IPR011990">
    <property type="entry name" value="TPR-like_helical_dom_sf"/>
</dbReference>
<dbReference type="OrthoDB" id="5477554at2"/>
<dbReference type="AlphaFoldDB" id="K9X2N9"/>
<name>K9X2N9_9NOST</name>
<proteinExistence type="predicted"/>
<dbReference type="RefSeq" id="WP_015209591.1">
    <property type="nucleotide sequence ID" value="NC_019757.1"/>
</dbReference>
<dbReference type="Proteomes" id="UP000010475">
    <property type="component" value="Chromosome"/>
</dbReference>
<evidence type="ECO:0000313" key="5">
    <source>
        <dbReference type="Proteomes" id="UP000010475"/>
    </source>
</evidence>
<feature type="repeat" description="TPR" evidence="3">
    <location>
        <begin position="394"/>
        <end position="427"/>
    </location>
</feature>
<accession>K9X2N9</accession>
<dbReference type="SMART" id="SM00028">
    <property type="entry name" value="TPR"/>
    <property type="match status" value="7"/>
</dbReference>
<dbReference type="PROSITE" id="PS50005">
    <property type="entry name" value="TPR"/>
    <property type="match status" value="6"/>
</dbReference>
<dbReference type="PANTHER" id="PTHR44858:SF1">
    <property type="entry name" value="UDP-N-ACETYLGLUCOSAMINE--PEPTIDE N-ACETYLGLUCOSAMINYLTRANSFERASE SPINDLY-RELATED"/>
    <property type="match status" value="1"/>
</dbReference>
<evidence type="ECO:0000256" key="1">
    <source>
        <dbReference type="ARBA" id="ARBA00022737"/>
    </source>
</evidence>
<evidence type="ECO:0000313" key="4">
    <source>
        <dbReference type="EMBL" id="AFZ26349.1"/>
    </source>
</evidence>
<dbReference type="NCBIfam" id="NF047558">
    <property type="entry name" value="TPR_END_plus"/>
    <property type="match status" value="1"/>
</dbReference>
<dbReference type="PROSITE" id="PS50293">
    <property type="entry name" value="TPR_REGION"/>
    <property type="match status" value="3"/>
</dbReference>
<feature type="repeat" description="TPR" evidence="3">
    <location>
        <begin position="326"/>
        <end position="359"/>
    </location>
</feature>
<dbReference type="Gene3D" id="1.25.40.10">
    <property type="entry name" value="Tetratricopeptide repeat domain"/>
    <property type="match status" value="3"/>
</dbReference>
<gene>
    <name evidence="4" type="ORF">Cylst_4251</name>
</gene>
<keyword evidence="5" id="KW-1185">Reference proteome</keyword>
<keyword evidence="2 3" id="KW-0802">TPR repeat</keyword>
<dbReference type="STRING" id="56107.Cylst_4251"/>
<evidence type="ECO:0000256" key="2">
    <source>
        <dbReference type="ARBA" id="ARBA00022803"/>
    </source>
</evidence>
<feature type="repeat" description="TPR" evidence="3">
    <location>
        <begin position="224"/>
        <end position="257"/>
    </location>
</feature>
<protein>
    <submittedName>
        <fullName evidence="4">Tetratricopeptide repeat protein</fullName>
    </submittedName>
</protein>
<dbReference type="HOGENOM" id="CLU_038148_0_0_3"/>
<dbReference type="InterPro" id="IPR019734">
    <property type="entry name" value="TPR_rpt"/>
</dbReference>
<dbReference type="EMBL" id="CP003642">
    <property type="protein sequence ID" value="AFZ26349.1"/>
    <property type="molecule type" value="Genomic_DNA"/>
</dbReference>
<keyword evidence="1" id="KW-0677">Repeat</keyword>
<organism evidence="4 5">
    <name type="scientific">Cylindrospermum stagnale PCC 7417</name>
    <dbReference type="NCBI Taxonomy" id="56107"/>
    <lineage>
        <taxon>Bacteria</taxon>
        <taxon>Bacillati</taxon>
        <taxon>Cyanobacteriota</taxon>
        <taxon>Cyanophyceae</taxon>
        <taxon>Nostocales</taxon>
        <taxon>Nostocaceae</taxon>
        <taxon>Cylindrospermum</taxon>
    </lineage>
</organism>
<dbReference type="eggNOG" id="COG0457">
    <property type="taxonomic scope" value="Bacteria"/>
</dbReference>
<reference evidence="4 5" key="1">
    <citation type="submission" date="2012-06" db="EMBL/GenBank/DDBJ databases">
        <title>Finished chromosome of genome of Cylindrospermum stagnale PCC 7417.</title>
        <authorList>
            <consortium name="US DOE Joint Genome Institute"/>
            <person name="Gugger M."/>
            <person name="Coursin T."/>
            <person name="Rippka R."/>
            <person name="Tandeau De Marsac N."/>
            <person name="Huntemann M."/>
            <person name="Wei C.-L."/>
            <person name="Han J."/>
            <person name="Detter J.C."/>
            <person name="Han C."/>
            <person name="Tapia R."/>
            <person name="Chen A."/>
            <person name="Kyrpides N."/>
            <person name="Mavromatis K."/>
            <person name="Markowitz V."/>
            <person name="Szeto E."/>
            <person name="Ivanova N."/>
            <person name="Pagani I."/>
            <person name="Pati A."/>
            <person name="Goodwin L."/>
            <person name="Nordberg H.P."/>
            <person name="Cantor M.N."/>
            <person name="Hua S.X."/>
            <person name="Woyke T."/>
            <person name="Kerfeld C.A."/>
        </authorList>
    </citation>
    <scope>NUCLEOTIDE SEQUENCE [LARGE SCALE GENOMIC DNA]</scope>
    <source>
        <strain evidence="4 5">PCC 7417</strain>
    </source>
</reference>
<dbReference type="Pfam" id="PF00515">
    <property type="entry name" value="TPR_1"/>
    <property type="match status" value="1"/>
</dbReference>
<feature type="repeat" description="TPR" evidence="3">
    <location>
        <begin position="462"/>
        <end position="495"/>
    </location>
</feature>
<dbReference type="InterPro" id="IPR050498">
    <property type="entry name" value="Ycf3"/>
</dbReference>
<dbReference type="Pfam" id="PF13432">
    <property type="entry name" value="TPR_16"/>
    <property type="match status" value="2"/>
</dbReference>
<dbReference type="SUPFAM" id="SSF48439">
    <property type="entry name" value="Protein prenylyltransferase"/>
    <property type="match status" value="1"/>
</dbReference>
<dbReference type="KEGG" id="csg:Cylst_4251"/>
<dbReference type="PANTHER" id="PTHR44858">
    <property type="entry name" value="TETRATRICOPEPTIDE REPEAT PROTEIN 6"/>
    <property type="match status" value="1"/>
</dbReference>
<dbReference type="Pfam" id="PF13414">
    <property type="entry name" value="TPR_11"/>
    <property type="match status" value="1"/>
</dbReference>
<dbReference type="PATRIC" id="fig|56107.3.peg.4660"/>
<sequence>MKQYFSDWDEDSPPEPEAAYQDLVRALKRNSGFGLYFVQCSPGEAEQVIGKIPQDLPQKKVEVLRLVEPISNLYERVIDLYSNKQFEVLLITGLEYSLYKYEKRKFGEITEGQFSNLSSVPPILNHLNQQRERFRDDFPISFVFLVRSFSLNYLLHRAPDFFDWRSAVFELPTTPEVVELESSRLILEGDYGEYLKLAPEEKIEKILEIQDLLDEQHQTENIRASLQFELGGLLHAAQEYESALASYEKSVKIQPHYPEGWYRRGNALGSLELHAEALASFEQAVRIKCDYYQAWFNKGIALYKLERFKEAIASFDEAVKIKPDYHQAWFKRGVTLDELERYEEAIASFDETIKIKPDSHLAWYNRGFALLNLNRYEDAIASFDAALKLKPDYQEAWNNRGTALLNLKRYEDAIASFDAALKTQPDSQNTGNSQGITLGDLRTEENANTSVNQTVKIQPDLHQAFYNKACCYAIQGNLDSALENLQKAINLNPDKYRKRAKTDTNFDGIRKDERFQALIQ</sequence>
<feature type="repeat" description="TPR" evidence="3">
    <location>
        <begin position="292"/>
        <end position="325"/>
    </location>
</feature>